<dbReference type="InterPro" id="IPR000792">
    <property type="entry name" value="Tscrpt_reg_LuxR_C"/>
</dbReference>
<organism evidence="2 3">
    <name type="scientific">Streptomyces monticola</name>
    <dbReference type="NCBI Taxonomy" id="2666263"/>
    <lineage>
        <taxon>Bacteria</taxon>
        <taxon>Bacillati</taxon>
        <taxon>Actinomycetota</taxon>
        <taxon>Actinomycetes</taxon>
        <taxon>Kitasatosporales</taxon>
        <taxon>Streptomycetaceae</taxon>
        <taxon>Streptomyces</taxon>
    </lineage>
</organism>
<feature type="domain" description="HTH luxR-type" evidence="1">
    <location>
        <begin position="265"/>
        <end position="330"/>
    </location>
</feature>
<evidence type="ECO:0000259" key="1">
    <source>
        <dbReference type="PROSITE" id="PS50043"/>
    </source>
</evidence>
<evidence type="ECO:0000313" key="3">
    <source>
        <dbReference type="Proteomes" id="UP001596523"/>
    </source>
</evidence>
<dbReference type="PANTHER" id="PTHR34293:SF1">
    <property type="entry name" value="HTH-TYPE TRANSCRIPTIONAL REGULATOR TRMBL2"/>
    <property type="match status" value="1"/>
</dbReference>
<protein>
    <submittedName>
        <fullName evidence="2">LuxR C-terminal-related transcriptional regulator</fullName>
    </submittedName>
</protein>
<gene>
    <name evidence="2" type="ORF">ACFQVC_34220</name>
</gene>
<reference evidence="3" key="1">
    <citation type="journal article" date="2019" name="Int. J. Syst. Evol. Microbiol.">
        <title>The Global Catalogue of Microorganisms (GCM) 10K type strain sequencing project: providing services to taxonomists for standard genome sequencing and annotation.</title>
        <authorList>
            <consortium name="The Broad Institute Genomics Platform"/>
            <consortium name="The Broad Institute Genome Sequencing Center for Infectious Disease"/>
            <person name="Wu L."/>
            <person name="Ma J."/>
        </authorList>
    </citation>
    <scope>NUCLEOTIDE SEQUENCE [LARGE SCALE GENOMIC DNA]</scope>
    <source>
        <strain evidence="3">SYNS20</strain>
    </source>
</reference>
<dbReference type="Pfam" id="PF00196">
    <property type="entry name" value="GerE"/>
    <property type="match status" value="1"/>
</dbReference>
<name>A0ABW2JTR9_9ACTN</name>
<dbReference type="InterPro" id="IPR036388">
    <property type="entry name" value="WH-like_DNA-bd_sf"/>
</dbReference>
<dbReference type="Gene3D" id="1.10.10.10">
    <property type="entry name" value="Winged helix-like DNA-binding domain superfamily/Winged helix DNA-binding domain"/>
    <property type="match status" value="2"/>
</dbReference>
<dbReference type="InterPro" id="IPR051797">
    <property type="entry name" value="TrmB-like"/>
</dbReference>
<dbReference type="PROSITE" id="PS50043">
    <property type="entry name" value="HTH_LUXR_2"/>
    <property type="match status" value="1"/>
</dbReference>
<dbReference type="InterPro" id="IPR016032">
    <property type="entry name" value="Sig_transdc_resp-reg_C-effctor"/>
</dbReference>
<comment type="caution">
    <text evidence="2">The sequence shown here is derived from an EMBL/GenBank/DDBJ whole genome shotgun (WGS) entry which is preliminary data.</text>
</comment>
<dbReference type="Proteomes" id="UP001596523">
    <property type="component" value="Unassembled WGS sequence"/>
</dbReference>
<dbReference type="RefSeq" id="WP_381838001.1">
    <property type="nucleotide sequence ID" value="NZ_JBHTCF010000020.1"/>
</dbReference>
<sequence>MLDALGLDEKTEAAYRVMLRQRDCDLCDIAGIAEELTYSEQETKEALERLTHLRLLRRSLQDPNHLRAVSPEVGLRLLLQEREAELLREKQELAATEAAVTRLLGEYAHTVPASGSHDVEYLLGPDTIQRRTEELAHRCTHECLSVMPGGAQPAAALEAGKPLDEDLLARGVHVLTLYQDSVRNDQATHAYAQWLAGRGGEVRTVPTLPVRMTLFDRENVLLPIDPDHPHKGTALIHGAGVVTLAAALFELTWQAATEYAPYRHPERNAAGLTPQEADLLRLLSRGHTDEHAARRLGVGLRTVRRMMSDLMGRLDAHSRFEAGALATRHGWLD</sequence>
<dbReference type="EMBL" id="JBHTCF010000020">
    <property type="protein sequence ID" value="MFC7309252.1"/>
    <property type="molecule type" value="Genomic_DNA"/>
</dbReference>
<evidence type="ECO:0000313" key="2">
    <source>
        <dbReference type="EMBL" id="MFC7309252.1"/>
    </source>
</evidence>
<dbReference type="PANTHER" id="PTHR34293">
    <property type="entry name" value="HTH-TYPE TRANSCRIPTIONAL REGULATOR TRMBL2"/>
    <property type="match status" value="1"/>
</dbReference>
<accession>A0ABW2JTR9</accession>
<keyword evidence="3" id="KW-1185">Reference proteome</keyword>
<dbReference type="CDD" id="cd06170">
    <property type="entry name" value="LuxR_C_like"/>
    <property type="match status" value="1"/>
</dbReference>
<dbReference type="SUPFAM" id="SSF46894">
    <property type="entry name" value="C-terminal effector domain of the bipartite response regulators"/>
    <property type="match status" value="1"/>
</dbReference>
<proteinExistence type="predicted"/>
<dbReference type="SMART" id="SM00421">
    <property type="entry name" value="HTH_LUXR"/>
    <property type="match status" value="1"/>
</dbReference>